<dbReference type="InterPro" id="IPR050083">
    <property type="entry name" value="HtpX_protease"/>
</dbReference>
<evidence type="ECO:0000256" key="4">
    <source>
        <dbReference type="ARBA" id="ARBA00022670"/>
    </source>
</evidence>
<dbReference type="FunCoup" id="Q025J6">
    <property type="interactions" value="299"/>
</dbReference>
<dbReference type="eggNOG" id="COG0501">
    <property type="taxonomic scope" value="Bacteria"/>
</dbReference>
<keyword evidence="4 12" id="KW-0645">Protease</keyword>
<dbReference type="PANTHER" id="PTHR43221">
    <property type="entry name" value="PROTEASE HTPX"/>
    <property type="match status" value="1"/>
</dbReference>
<sequence length="282" mass="30611" precursor="true">MSKNALKTAALLGFLTALLLVGGQALAGRQGLYLALVISGLMNFVSYFFSDKIALATYRAQPVSETENPEAYRRVGPIVQRLAERMNLPMPKLYIIPEDSPNAFATGRNPQHASVAFTSGILQLMSDSELEGVIAHELGHVLHRDILISSVAAMIAGTITFVARMAFWFGGSRDEEGRGGNPIAAIAMLILAPIAAMLIQMAISRSREYDADAASAKYIGSPYPLIGGLQKLESWSKQIPMDASPSTAHMFIIKPFSGQSLMKLFSTHPATEDRIARLQEMR</sequence>
<evidence type="ECO:0000256" key="5">
    <source>
        <dbReference type="ARBA" id="ARBA00022692"/>
    </source>
</evidence>
<comment type="similarity">
    <text evidence="2 12">Belongs to the peptidase M48B family.</text>
</comment>
<feature type="binding site" evidence="12">
    <location>
        <position position="136"/>
    </location>
    <ligand>
        <name>Zn(2+)</name>
        <dbReference type="ChEBI" id="CHEBI:29105"/>
        <note>catalytic</note>
    </ligand>
</feature>
<keyword evidence="3 12" id="KW-1003">Cell membrane</keyword>
<dbReference type="EC" id="3.4.24.-" evidence="12"/>
<reference evidence="14" key="1">
    <citation type="submission" date="2006-10" db="EMBL/GenBank/DDBJ databases">
        <title>Complete sequence of Solibacter usitatus Ellin6076.</title>
        <authorList>
            <consortium name="US DOE Joint Genome Institute"/>
            <person name="Copeland A."/>
            <person name="Lucas S."/>
            <person name="Lapidus A."/>
            <person name="Barry K."/>
            <person name="Detter J.C."/>
            <person name="Glavina del Rio T."/>
            <person name="Hammon N."/>
            <person name="Israni S."/>
            <person name="Dalin E."/>
            <person name="Tice H."/>
            <person name="Pitluck S."/>
            <person name="Thompson L.S."/>
            <person name="Brettin T."/>
            <person name="Bruce D."/>
            <person name="Han C."/>
            <person name="Tapia R."/>
            <person name="Gilna P."/>
            <person name="Schmutz J."/>
            <person name="Larimer F."/>
            <person name="Land M."/>
            <person name="Hauser L."/>
            <person name="Kyrpides N."/>
            <person name="Mikhailova N."/>
            <person name="Janssen P.H."/>
            <person name="Kuske C.R."/>
            <person name="Richardson P."/>
        </authorList>
    </citation>
    <scope>NUCLEOTIDE SEQUENCE</scope>
    <source>
        <strain evidence="14">Ellin6076</strain>
    </source>
</reference>
<evidence type="ECO:0000256" key="12">
    <source>
        <dbReference type="HAMAP-Rule" id="MF_00188"/>
    </source>
</evidence>
<evidence type="ECO:0000256" key="11">
    <source>
        <dbReference type="ARBA" id="ARBA00023136"/>
    </source>
</evidence>
<evidence type="ECO:0000313" key="14">
    <source>
        <dbReference type="EMBL" id="ABJ83323.1"/>
    </source>
</evidence>
<dbReference type="GO" id="GO:0004222">
    <property type="term" value="F:metalloendopeptidase activity"/>
    <property type="evidence" value="ECO:0007669"/>
    <property type="project" value="UniProtKB-UniRule"/>
</dbReference>
<evidence type="ECO:0000256" key="9">
    <source>
        <dbReference type="ARBA" id="ARBA00022989"/>
    </source>
</evidence>
<keyword evidence="5 12" id="KW-0812">Transmembrane</keyword>
<dbReference type="EMBL" id="CP000473">
    <property type="protein sequence ID" value="ABJ83323.1"/>
    <property type="molecule type" value="Genomic_DNA"/>
</dbReference>
<keyword evidence="9 12" id="KW-1133">Transmembrane helix</keyword>
<evidence type="ECO:0000256" key="2">
    <source>
        <dbReference type="ARBA" id="ARBA00009779"/>
    </source>
</evidence>
<keyword evidence="10 12" id="KW-0482">Metalloprotease</keyword>
<keyword evidence="7 12" id="KW-0378">Hydrolase</keyword>
<dbReference type="GO" id="GO:0008270">
    <property type="term" value="F:zinc ion binding"/>
    <property type="evidence" value="ECO:0007669"/>
    <property type="project" value="UniProtKB-UniRule"/>
</dbReference>
<dbReference type="NCBIfam" id="NF002826">
    <property type="entry name" value="PRK03001.1"/>
    <property type="match status" value="1"/>
</dbReference>
<dbReference type="HAMAP" id="MF_00188">
    <property type="entry name" value="Pept_M48_protease_HtpX"/>
    <property type="match status" value="1"/>
</dbReference>
<feature type="domain" description="Peptidase M48" evidence="13">
    <location>
        <begin position="73"/>
        <end position="281"/>
    </location>
</feature>
<dbReference type="STRING" id="234267.Acid_2334"/>
<dbReference type="AlphaFoldDB" id="Q025J6"/>
<gene>
    <name evidence="12" type="primary">htpX</name>
    <name evidence="14" type="ordered locus">Acid_2334</name>
</gene>
<dbReference type="GO" id="GO:0006508">
    <property type="term" value="P:proteolysis"/>
    <property type="evidence" value="ECO:0007669"/>
    <property type="project" value="UniProtKB-KW"/>
</dbReference>
<evidence type="ECO:0000256" key="6">
    <source>
        <dbReference type="ARBA" id="ARBA00022723"/>
    </source>
</evidence>
<feature type="transmembrane region" description="Helical" evidence="12">
    <location>
        <begin position="182"/>
        <end position="199"/>
    </location>
</feature>
<feature type="transmembrane region" description="Helical" evidence="12">
    <location>
        <begin position="33"/>
        <end position="50"/>
    </location>
</feature>
<dbReference type="GO" id="GO:0005886">
    <property type="term" value="C:plasma membrane"/>
    <property type="evidence" value="ECO:0007669"/>
    <property type="project" value="UniProtKB-SubCell"/>
</dbReference>
<dbReference type="Gene3D" id="3.30.2010.10">
    <property type="entry name" value="Metalloproteases ('zincins'), catalytic domain"/>
    <property type="match status" value="1"/>
</dbReference>
<comment type="subcellular location">
    <subcellularLocation>
        <location evidence="1 12">Cell membrane</location>
        <topology evidence="1 12">Multi-pass membrane protein</topology>
    </subcellularLocation>
</comment>
<proteinExistence type="inferred from homology"/>
<evidence type="ECO:0000256" key="7">
    <source>
        <dbReference type="ARBA" id="ARBA00022801"/>
    </source>
</evidence>
<feature type="active site" evidence="12">
    <location>
        <position position="137"/>
    </location>
</feature>
<dbReference type="HOGENOM" id="CLU_042266_3_0_0"/>
<keyword evidence="11 12" id="KW-0472">Membrane</keyword>
<feature type="transmembrane region" description="Helical" evidence="12">
    <location>
        <begin position="146"/>
        <end position="170"/>
    </location>
</feature>
<evidence type="ECO:0000259" key="13">
    <source>
        <dbReference type="Pfam" id="PF01435"/>
    </source>
</evidence>
<protein>
    <recommendedName>
        <fullName evidence="12">Protease HtpX homolog</fullName>
        <ecNumber evidence="12">3.4.24.-</ecNumber>
    </recommendedName>
</protein>
<keyword evidence="6 12" id="KW-0479">Metal-binding</keyword>
<keyword evidence="8 12" id="KW-0862">Zinc</keyword>
<dbReference type="Pfam" id="PF01435">
    <property type="entry name" value="Peptidase_M48"/>
    <property type="match status" value="1"/>
</dbReference>
<accession>Q025J6</accession>
<dbReference type="InParanoid" id="Q025J6"/>
<comment type="cofactor">
    <cofactor evidence="12">
        <name>Zn(2+)</name>
        <dbReference type="ChEBI" id="CHEBI:29105"/>
    </cofactor>
    <text evidence="12">Binds 1 zinc ion per subunit.</text>
</comment>
<dbReference type="KEGG" id="sus:Acid_2334"/>
<dbReference type="InterPro" id="IPR001915">
    <property type="entry name" value="Peptidase_M48"/>
</dbReference>
<organism evidence="14">
    <name type="scientific">Solibacter usitatus (strain Ellin6076)</name>
    <dbReference type="NCBI Taxonomy" id="234267"/>
    <lineage>
        <taxon>Bacteria</taxon>
        <taxon>Pseudomonadati</taxon>
        <taxon>Acidobacteriota</taxon>
        <taxon>Terriglobia</taxon>
        <taxon>Bryobacterales</taxon>
        <taxon>Solibacteraceae</taxon>
        <taxon>Candidatus Solibacter</taxon>
    </lineage>
</organism>
<evidence type="ECO:0000256" key="10">
    <source>
        <dbReference type="ARBA" id="ARBA00023049"/>
    </source>
</evidence>
<evidence type="ECO:0000256" key="8">
    <source>
        <dbReference type="ARBA" id="ARBA00022833"/>
    </source>
</evidence>
<dbReference type="CDD" id="cd07336">
    <property type="entry name" value="M48B_HtpX_like"/>
    <property type="match status" value="1"/>
</dbReference>
<name>Q025J6_SOLUE</name>
<dbReference type="OrthoDB" id="15218at2"/>
<dbReference type="InterPro" id="IPR022919">
    <property type="entry name" value="Pept_M48_protease_HtpX"/>
</dbReference>
<evidence type="ECO:0000256" key="3">
    <source>
        <dbReference type="ARBA" id="ARBA00022475"/>
    </source>
</evidence>
<dbReference type="PANTHER" id="PTHR43221:SF1">
    <property type="entry name" value="PROTEASE HTPX"/>
    <property type="match status" value="1"/>
</dbReference>
<evidence type="ECO:0000256" key="1">
    <source>
        <dbReference type="ARBA" id="ARBA00004651"/>
    </source>
</evidence>
<feature type="binding site" evidence="12">
    <location>
        <position position="208"/>
    </location>
    <ligand>
        <name>Zn(2+)</name>
        <dbReference type="ChEBI" id="CHEBI:29105"/>
        <note>catalytic</note>
    </ligand>
</feature>
<feature type="binding site" evidence="12">
    <location>
        <position position="140"/>
    </location>
    <ligand>
        <name>Zn(2+)</name>
        <dbReference type="ChEBI" id="CHEBI:29105"/>
        <note>catalytic</note>
    </ligand>
</feature>